<dbReference type="InterPro" id="IPR048280">
    <property type="entry name" value="COX6B-like"/>
</dbReference>
<feature type="non-terminal residue" evidence="7">
    <location>
        <position position="1"/>
    </location>
</feature>
<organism evidence="7 8">
    <name type="scientific">Eragrostis curvula</name>
    <name type="common">weeping love grass</name>
    <dbReference type="NCBI Taxonomy" id="38414"/>
    <lineage>
        <taxon>Eukaryota</taxon>
        <taxon>Viridiplantae</taxon>
        <taxon>Streptophyta</taxon>
        <taxon>Embryophyta</taxon>
        <taxon>Tracheophyta</taxon>
        <taxon>Spermatophyta</taxon>
        <taxon>Magnoliopsida</taxon>
        <taxon>Liliopsida</taxon>
        <taxon>Poales</taxon>
        <taxon>Poaceae</taxon>
        <taxon>PACMAD clade</taxon>
        <taxon>Chloridoideae</taxon>
        <taxon>Eragrostideae</taxon>
        <taxon>Eragrostidinae</taxon>
        <taxon>Eragrostis</taxon>
    </lineage>
</organism>
<dbReference type="PANTHER" id="PTHR47598:SF1">
    <property type="entry name" value="PEPTIDYL-PROLYL CIS-TRANS ISOMERASE FKBP17-2, CHLOROPLASTIC"/>
    <property type="match status" value="1"/>
</dbReference>
<dbReference type="Pfam" id="PF02297">
    <property type="entry name" value="COX6B"/>
    <property type="match status" value="1"/>
</dbReference>
<dbReference type="Proteomes" id="UP000324897">
    <property type="component" value="Chromosome 5"/>
</dbReference>
<dbReference type="GO" id="GO:0003755">
    <property type="term" value="F:peptidyl-prolyl cis-trans isomerase activity"/>
    <property type="evidence" value="ECO:0007669"/>
    <property type="project" value="UniProtKB-KW"/>
</dbReference>
<keyword evidence="4" id="KW-0697">Rotamase</keyword>
<dbReference type="EC" id="5.2.1.8" evidence="4"/>
<protein>
    <recommendedName>
        <fullName evidence="4">peptidylprolyl isomerase</fullName>
        <ecNumber evidence="4">5.2.1.8</ecNumber>
    </recommendedName>
</protein>
<dbReference type="GO" id="GO:0005739">
    <property type="term" value="C:mitochondrion"/>
    <property type="evidence" value="ECO:0007669"/>
    <property type="project" value="UniProtKB-SubCell"/>
</dbReference>
<dbReference type="PANTHER" id="PTHR47598">
    <property type="entry name" value="PEPTIDYL-PROLYL CIS-TRANS ISOMERASE FKBP17-2, CHLOROPLASTIC"/>
    <property type="match status" value="1"/>
</dbReference>
<dbReference type="EMBL" id="RWGY01000004">
    <property type="protein sequence ID" value="TVU45453.1"/>
    <property type="molecule type" value="Genomic_DNA"/>
</dbReference>
<dbReference type="Gramene" id="TVU45453">
    <property type="protein sequence ID" value="TVU45453"/>
    <property type="gene ID" value="EJB05_04940"/>
</dbReference>
<evidence type="ECO:0000256" key="4">
    <source>
        <dbReference type="PROSITE-ProRule" id="PRU00277"/>
    </source>
</evidence>
<evidence type="ECO:0000313" key="8">
    <source>
        <dbReference type="Proteomes" id="UP000324897"/>
    </source>
</evidence>
<dbReference type="Pfam" id="PF00254">
    <property type="entry name" value="FKBP_C"/>
    <property type="match status" value="1"/>
</dbReference>
<evidence type="ECO:0000256" key="1">
    <source>
        <dbReference type="ARBA" id="ARBA00004173"/>
    </source>
</evidence>
<sequence>MSSSTLNQHETMRGRDVGRVARGEQAPRPPHEPGSISDSPPRPPESDKEEDWRPMIELRTAPTDFRFPTTNQTRHCYVRYLEYHRCLKGKDDEHRSECDKFQRWYRSLCPTDWVGCATVRLSSGTGRGRKGSSRDPSDPTACLFTQPGCRSQNPVGRISESEANCSSDFRNIEERQRRKRARAKYPIVIRTHPRSSTVPTMATFLGSSPALVARPVAKPHVSCTQSSRPPSSQGPPNGDQQPQPQQSVQAQQQAAPQARPKRSAGGADSTDWVASSLTRRFGIGAGLAWAGFLAVGVVSEQLKTRFEVAQQQANTKSGRGAGAGGGPAQRHPVLRAARGRRRRPAARRPGGDRPAGPRRRRQQREATFVDTFGDGKRPLALVMGSRPYTRGMCDGVEYVLRSMKAGGKRRVVVPPSLGFGDDGADFGMDGAQVPPGATLEYIVQIDKVSIAPA</sequence>
<dbReference type="PROSITE" id="PS50059">
    <property type="entry name" value="FKBP_PPIASE"/>
    <property type="match status" value="1"/>
</dbReference>
<comment type="catalytic activity">
    <reaction evidence="4">
        <text>[protein]-peptidylproline (omega=180) = [protein]-peptidylproline (omega=0)</text>
        <dbReference type="Rhea" id="RHEA:16237"/>
        <dbReference type="Rhea" id="RHEA-COMP:10747"/>
        <dbReference type="Rhea" id="RHEA-COMP:10748"/>
        <dbReference type="ChEBI" id="CHEBI:83833"/>
        <dbReference type="ChEBI" id="CHEBI:83834"/>
        <dbReference type="EC" id="5.2.1.8"/>
    </reaction>
</comment>
<comment type="subcellular location">
    <subcellularLocation>
        <location evidence="1">Mitochondrion</location>
    </subcellularLocation>
</comment>
<dbReference type="SUPFAM" id="SSF88645">
    <property type="entry name" value="ssDNA viruses"/>
    <property type="match status" value="1"/>
</dbReference>
<dbReference type="Gene3D" id="1.10.10.140">
    <property type="entry name" value="Cytochrome c oxidase, subunit VIb"/>
    <property type="match status" value="1"/>
</dbReference>
<keyword evidence="3" id="KW-1015">Disulfide bond</keyword>
<keyword evidence="8" id="KW-1185">Reference proteome</keyword>
<feature type="region of interest" description="Disordered" evidence="5">
    <location>
        <begin position="216"/>
        <end position="270"/>
    </location>
</feature>
<dbReference type="OrthoDB" id="1902587at2759"/>
<keyword evidence="4" id="KW-0413">Isomerase</keyword>
<dbReference type="InterPro" id="IPR001179">
    <property type="entry name" value="PPIase_FKBP_dom"/>
</dbReference>
<dbReference type="Gene3D" id="3.10.50.40">
    <property type="match status" value="1"/>
</dbReference>
<feature type="compositionally biased region" description="Basic residues" evidence="5">
    <location>
        <begin position="337"/>
        <end position="346"/>
    </location>
</feature>
<accession>A0A5J9WBS9</accession>
<evidence type="ECO:0000259" key="6">
    <source>
        <dbReference type="PROSITE" id="PS50059"/>
    </source>
</evidence>
<feature type="compositionally biased region" description="Low complexity" evidence="5">
    <location>
        <begin position="225"/>
        <end position="258"/>
    </location>
</feature>
<dbReference type="SUPFAM" id="SSF47694">
    <property type="entry name" value="Cytochrome c oxidase subunit h"/>
    <property type="match status" value="1"/>
</dbReference>
<evidence type="ECO:0000256" key="3">
    <source>
        <dbReference type="ARBA" id="ARBA00023157"/>
    </source>
</evidence>
<dbReference type="InterPro" id="IPR036549">
    <property type="entry name" value="CX6/COA6-like_sf"/>
</dbReference>
<comment type="caution">
    <text evidence="7">The sequence shown here is derived from an EMBL/GenBank/DDBJ whole genome shotgun (WGS) entry which is preliminary data.</text>
</comment>
<reference evidence="7 8" key="1">
    <citation type="journal article" date="2019" name="Sci. Rep.">
        <title>A high-quality genome of Eragrostis curvula grass provides insights into Poaceae evolution and supports new strategies to enhance forage quality.</title>
        <authorList>
            <person name="Carballo J."/>
            <person name="Santos B.A.C.M."/>
            <person name="Zappacosta D."/>
            <person name="Garbus I."/>
            <person name="Selva J.P."/>
            <person name="Gallo C.A."/>
            <person name="Diaz A."/>
            <person name="Albertini E."/>
            <person name="Caccamo M."/>
            <person name="Echenique V."/>
        </authorList>
    </citation>
    <scope>NUCLEOTIDE SEQUENCE [LARGE SCALE GENOMIC DNA]</scope>
    <source>
        <strain evidence="8">cv. Victoria</strain>
        <tissue evidence="7">Leaf</tissue>
    </source>
</reference>
<dbReference type="InterPro" id="IPR046357">
    <property type="entry name" value="PPIase_dom_sf"/>
</dbReference>
<dbReference type="GO" id="GO:0009507">
    <property type="term" value="C:chloroplast"/>
    <property type="evidence" value="ECO:0007669"/>
    <property type="project" value="TreeGrafter"/>
</dbReference>
<feature type="domain" description="PPIase FKBP-type" evidence="6">
    <location>
        <begin position="365"/>
        <end position="449"/>
    </location>
</feature>
<feature type="region of interest" description="Disordered" evidence="5">
    <location>
        <begin position="309"/>
        <end position="364"/>
    </location>
</feature>
<name>A0A5J9WBS9_9POAL</name>
<dbReference type="AlphaFoldDB" id="A0A5J9WBS9"/>
<gene>
    <name evidence="7" type="ORF">EJB05_04940</name>
</gene>
<feature type="compositionally biased region" description="Basic and acidic residues" evidence="5">
    <location>
        <begin position="10"/>
        <end position="22"/>
    </location>
</feature>
<keyword evidence="2" id="KW-0496">Mitochondrion</keyword>
<proteinExistence type="predicted"/>
<feature type="region of interest" description="Disordered" evidence="5">
    <location>
        <begin position="1"/>
        <end position="52"/>
    </location>
</feature>
<dbReference type="CDD" id="cd00926">
    <property type="entry name" value="Cyt_c_Oxidase_VIb"/>
    <property type="match status" value="1"/>
</dbReference>
<evidence type="ECO:0000256" key="2">
    <source>
        <dbReference type="ARBA" id="ARBA00023128"/>
    </source>
</evidence>
<evidence type="ECO:0000256" key="5">
    <source>
        <dbReference type="SAM" id="MobiDB-lite"/>
    </source>
</evidence>
<evidence type="ECO:0000313" key="7">
    <source>
        <dbReference type="EMBL" id="TVU45453.1"/>
    </source>
</evidence>
<dbReference type="InterPro" id="IPR016184">
    <property type="entry name" value="Capsid/spike_ssDNA_virus"/>
</dbReference>
<dbReference type="InterPro" id="IPR053111">
    <property type="entry name" value="Chloro_FKBP-type_PPIase"/>
</dbReference>